<dbReference type="InterPro" id="IPR003593">
    <property type="entry name" value="AAA+_ATPase"/>
</dbReference>
<dbReference type="GO" id="GO:0016887">
    <property type="term" value="F:ATP hydrolysis activity"/>
    <property type="evidence" value="ECO:0007669"/>
    <property type="project" value="InterPro"/>
</dbReference>
<evidence type="ECO:0000313" key="6">
    <source>
        <dbReference type="Proteomes" id="UP000214880"/>
    </source>
</evidence>
<dbReference type="EMBL" id="FNHB01000003">
    <property type="protein sequence ID" value="SDM23791.1"/>
    <property type="molecule type" value="Genomic_DNA"/>
</dbReference>
<dbReference type="InterPro" id="IPR050093">
    <property type="entry name" value="ABC_SmlMolc_Importer"/>
</dbReference>
<dbReference type="PROSITE" id="PS50893">
    <property type="entry name" value="ABC_TRANSPORTER_2"/>
    <property type="match status" value="1"/>
</dbReference>
<gene>
    <name evidence="5" type="ORF">SAMN04488502_10324</name>
</gene>
<dbReference type="InterPro" id="IPR017871">
    <property type="entry name" value="ABC_transporter-like_CS"/>
</dbReference>
<dbReference type="PANTHER" id="PTHR42781:SF4">
    <property type="entry name" value="SPERMIDINE_PUTRESCINE IMPORT ATP-BINDING PROTEIN POTA"/>
    <property type="match status" value="1"/>
</dbReference>
<dbReference type="SUPFAM" id="SSF52540">
    <property type="entry name" value="P-loop containing nucleoside triphosphate hydrolases"/>
    <property type="match status" value="1"/>
</dbReference>
<dbReference type="RefSeq" id="WP_092071250.1">
    <property type="nucleotide sequence ID" value="NZ_FNHB01000003.1"/>
</dbReference>
<accession>A0A1G9RKW5</accession>
<name>A0A1G9RKW5_9FIRM</name>
<feature type="domain" description="ABC transporter" evidence="4">
    <location>
        <begin position="1"/>
        <end position="213"/>
    </location>
</feature>
<keyword evidence="1" id="KW-0813">Transport</keyword>
<evidence type="ECO:0000313" key="5">
    <source>
        <dbReference type="EMBL" id="SDM23791.1"/>
    </source>
</evidence>
<organism evidence="5 6">
    <name type="scientific">Dendrosporobacter quercicolus</name>
    <dbReference type="NCBI Taxonomy" id="146817"/>
    <lineage>
        <taxon>Bacteria</taxon>
        <taxon>Bacillati</taxon>
        <taxon>Bacillota</taxon>
        <taxon>Negativicutes</taxon>
        <taxon>Selenomonadales</taxon>
        <taxon>Sporomusaceae</taxon>
        <taxon>Dendrosporobacter</taxon>
    </lineage>
</organism>
<reference evidence="5 6" key="1">
    <citation type="submission" date="2016-10" db="EMBL/GenBank/DDBJ databases">
        <authorList>
            <person name="de Groot N.N."/>
        </authorList>
    </citation>
    <scope>NUCLEOTIDE SEQUENCE [LARGE SCALE GENOMIC DNA]</scope>
    <source>
        <strain evidence="5 6">DSM 1736</strain>
    </source>
</reference>
<sequence>MLTVTIKKTLPDFELNLEFRVKNNILVLFGPSGCGKTTTLRCIAGLEKPDDGEITLGRETFFSARQRIFMPPRTRGVGYMFQDYALFPHMSVEKNIWYGVKQREKAQELYGKLLLLLKIRPLVNRGIKRLSGGEKQRVALARALMAEPKILLLDEPLSALDAETRLELQAELKQLHSIWRIPFIMVTHDRDEAEKLGDQIIFMRQGEKVAGSF</sequence>
<dbReference type="PANTHER" id="PTHR42781">
    <property type="entry name" value="SPERMIDINE/PUTRESCINE IMPORT ATP-BINDING PROTEIN POTA"/>
    <property type="match status" value="1"/>
</dbReference>
<evidence type="ECO:0000259" key="4">
    <source>
        <dbReference type="PROSITE" id="PS50893"/>
    </source>
</evidence>
<protein>
    <submittedName>
        <fullName evidence="5">Molybdate transport system ATP-binding protein</fullName>
    </submittedName>
</protein>
<keyword evidence="3 5" id="KW-0067">ATP-binding</keyword>
<evidence type="ECO:0000256" key="1">
    <source>
        <dbReference type="ARBA" id="ARBA00022448"/>
    </source>
</evidence>
<dbReference type="GO" id="GO:0005524">
    <property type="term" value="F:ATP binding"/>
    <property type="evidence" value="ECO:0007669"/>
    <property type="project" value="UniProtKB-KW"/>
</dbReference>
<evidence type="ECO:0000256" key="2">
    <source>
        <dbReference type="ARBA" id="ARBA00022741"/>
    </source>
</evidence>
<dbReference type="AlphaFoldDB" id="A0A1G9RKW5"/>
<dbReference type="PROSITE" id="PS00211">
    <property type="entry name" value="ABC_TRANSPORTER_1"/>
    <property type="match status" value="1"/>
</dbReference>
<keyword evidence="6" id="KW-1185">Reference proteome</keyword>
<dbReference type="Pfam" id="PF00005">
    <property type="entry name" value="ABC_tran"/>
    <property type="match status" value="1"/>
</dbReference>
<dbReference type="Proteomes" id="UP000214880">
    <property type="component" value="Unassembled WGS sequence"/>
</dbReference>
<dbReference type="InterPro" id="IPR027417">
    <property type="entry name" value="P-loop_NTPase"/>
</dbReference>
<keyword evidence="2" id="KW-0547">Nucleotide-binding</keyword>
<proteinExistence type="predicted"/>
<dbReference type="Gene3D" id="3.40.50.300">
    <property type="entry name" value="P-loop containing nucleotide triphosphate hydrolases"/>
    <property type="match status" value="1"/>
</dbReference>
<dbReference type="InterPro" id="IPR003439">
    <property type="entry name" value="ABC_transporter-like_ATP-bd"/>
</dbReference>
<dbReference type="SMART" id="SM00382">
    <property type="entry name" value="AAA"/>
    <property type="match status" value="1"/>
</dbReference>
<dbReference type="OrthoDB" id="9802264at2"/>
<evidence type="ECO:0000256" key="3">
    <source>
        <dbReference type="ARBA" id="ARBA00022840"/>
    </source>
</evidence>
<dbReference type="STRING" id="146817.SAMN04488502_10324"/>